<reference evidence="2" key="1">
    <citation type="journal article" date="2020" name="MBio">
        <title>Horizontal gene transfer to a defensive symbiont with a reduced genome amongst a multipartite beetle microbiome.</title>
        <authorList>
            <person name="Waterworth S.C."/>
            <person name="Florez L.V."/>
            <person name="Rees E.R."/>
            <person name="Hertweck C."/>
            <person name="Kaltenpoth M."/>
            <person name="Kwan J.C."/>
        </authorList>
    </citation>
    <scope>NUCLEOTIDE SEQUENCE [LARGE SCALE GENOMIC DNA]</scope>
</reference>
<name>A0A7V8G0A9_9BURK</name>
<sequence length="77" mass="9195">MQSSIYTSRYRDHDIRIVGIGMLDGWHLAVQIKPAWQAPWPTWRDRETRYEDFDEVKTAGMAWARKAIDERLPVLHR</sequence>
<evidence type="ECO:0000313" key="1">
    <source>
        <dbReference type="EMBL" id="KAF1048608.1"/>
    </source>
</evidence>
<organism evidence="1 2">
    <name type="scientific">Herbaspirillum frisingense</name>
    <dbReference type="NCBI Taxonomy" id="92645"/>
    <lineage>
        <taxon>Bacteria</taxon>
        <taxon>Pseudomonadati</taxon>
        <taxon>Pseudomonadota</taxon>
        <taxon>Betaproteobacteria</taxon>
        <taxon>Burkholderiales</taxon>
        <taxon>Oxalobacteraceae</taxon>
        <taxon>Herbaspirillum</taxon>
    </lineage>
</organism>
<proteinExistence type="predicted"/>
<accession>A0A7V8G0A9</accession>
<dbReference type="AlphaFoldDB" id="A0A7V8G0A9"/>
<comment type="caution">
    <text evidence="1">The sequence shown here is derived from an EMBL/GenBank/DDBJ whole genome shotgun (WGS) entry which is preliminary data.</text>
</comment>
<dbReference type="EMBL" id="WNDX01000003">
    <property type="protein sequence ID" value="KAF1048608.1"/>
    <property type="molecule type" value="Genomic_DNA"/>
</dbReference>
<evidence type="ECO:0000313" key="2">
    <source>
        <dbReference type="Proteomes" id="UP000462435"/>
    </source>
</evidence>
<gene>
    <name evidence="1" type="ORF">GAK35_00158</name>
</gene>
<dbReference type="Proteomes" id="UP000462435">
    <property type="component" value="Unassembled WGS sequence"/>
</dbReference>
<protein>
    <submittedName>
        <fullName evidence="1">Uncharacterized protein</fullName>
    </submittedName>
</protein>